<evidence type="ECO:0000256" key="4">
    <source>
        <dbReference type="ARBA" id="ARBA00023136"/>
    </source>
</evidence>
<dbReference type="InterPro" id="IPR004864">
    <property type="entry name" value="LEA_2"/>
</dbReference>
<dbReference type="PANTHER" id="PTHR31234">
    <property type="entry name" value="LATE EMBRYOGENESIS ABUNDANT (LEA) HYDROXYPROLINE-RICH GLYCOPROTEIN FAMILY"/>
    <property type="match status" value="1"/>
</dbReference>
<evidence type="ECO:0000256" key="2">
    <source>
        <dbReference type="ARBA" id="ARBA00022692"/>
    </source>
</evidence>
<comment type="subcellular location">
    <subcellularLocation>
        <location evidence="1">Membrane</location>
        <topology evidence="1">Single-pass membrane protein</topology>
    </subcellularLocation>
</comment>
<evidence type="ECO:0000259" key="6">
    <source>
        <dbReference type="Pfam" id="PF03168"/>
    </source>
</evidence>
<dbReference type="GO" id="GO:0016020">
    <property type="term" value="C:membrane"/>
    <property type="evidence" value="ECO:0007669"/>
    <property type="project" value="UniProtKB-SubCell"/>
</dbReference>
<gene>
    <name evidence="7" type="ORF">OsJ_24506</name>
</gene>
<protein>
    <recommendedName>
        <fullName evidence="6">Late embryogenesis abundant protein LEA-2 subgroup domain-containing protein</fullName>
    </recommendedName>
</protein>
<dbReference type="Pfam" id="PF03168">
    <property type="entry name" value="LEA_2"/>
    <property type="match status" value="1"/>
</dbReference>
<dbReference type="AlphaFoldDB" id="A3BKH1"/>
<feature type="transmembrane region" description="Helical" evidence="5">
    <location>
        <begin position="41"/>
        <end position="65"/>
    </location>
</feature>
<sequence length="224" mass="23473">MTTTAKGTMRYVVVECRHSSDSRQLIAKIRRRGTGPARRKPALICCGAAVAAAVVLAAVFTALYFTVLRPRPPRVTATVVGTRVSAFALIPSPALNLTFDVAVAAYNPNRAAFEYGEVVTVVRYHGDAVGEAVVPRGEVGARASAEVRAAVEVDAVEVFSSPYFPLEGIAGALPFETATTVAGKAVVLGVLKIRASSVVTCGVTVFPLRKETTSPQCTSTVHVG</sequence>
<feature type="domain" description="Late embryogenesis abundant protein LEA-2 subgroup" evidence="6">
    <location>
        <begin position="103"/>
        <end position="190"/>
    </location>
</feature>
<keyword evidence="3 5" id="KW-1133">Transmembrane helix</keyword>
<reference evidence="7" key="1">
    <citation type="journal article" date="2005" name="PLoS Biol.">
        <title>The genomes of Oryza sativa: a history of duplications.</title>
        <authorList>
            <person name="Yu J."/>
            <person name="Wang J."/>
            <person name="Lin W."/>
            <person name="Li S."/>
            <person name="Li H."/>
            <person name="Zhou J."/>
            <person name="Ni P."/>
            <person name="Dong W."/>
            <person name="Hu S."/>
            <person name="Zeng C."/>
            <person name="Zhang J."/>
            <person name="Zhang Y."/>
            <person name="Li R."/>
            <person name="Xu Z."/>
            <person name="Li S."/>
            <person name="Li X."/>
            <person name="Zheng H."/>
            <person name="Cong L."/>
            <person name="Lin L."/>
            <person name="Yin J."/>
            <person name="Geng J."/>
            <person name="Li G."/>
            <person name="Shi J."/>
            <person name="Liu J."/>
            <person name="Lv H."/>
            <person name="Li J."/>
            <person name="Wang J."/>
            <person name="Deng Y."/>
            <person name="Ran L."/>
            <person name="Shi X."/>
            <person name="Wang X."/>
            <person name="Wu Q."/>
            <person name="Li C."/>
            <person name="Ren X."/>
            <person name="Wang J."/>
            <person name="Wang X."/>
            <person name="Li D."/>
            <person name="Liu D."/>
            <person name="Zhang X."/>
            <person name="Ji Z."/>
            <person name="Zhao W."/>
            <person name="Sun Y."/>
            <person name="Zhang Z."/>
            <person name="Bao J."/>
            <person name="Han Y."/>
            <person name="Dong L."/>
            <person name="Ji J."/>
            <person name="Chen P."/>
            <person name="Wu S."/>
            <person name="Liu J."/>
            <person name="Xiao Y."/>
            <person name="Bu D."/>
            <person name="Tan J."/>
            <person name="Yang L."/>
            <person name="Ye C."/>
            <person name="Zhang J."/>
            <person name="Xu J."/>
            <person name="Zhou Y."/>
            <person name="Yu Y."/>
            <person name="Zhang B."/>
            <person name="Zhuang S."/>
            <person name="Wei H."/>
            <person name="Liu B."/>
            <person name="Lei M."/>
            <person name="Yu H."/>
            <person name="Li Y."/>
            <person name="Xu H."/>
            <person name="Wei S."/>
            <person name="He X."/>
            <person name="Fang L."/>
            <person name="Zhang Z."/>
            <person name="Zhang Y."/>
            <person name="Huang X."/>
            <person name="Su Z."/>
            <person name="Tong W."/>
            <person name="Li J."/>
            <person name="Tong Z."/>
            <person name="Li S."/>
            <person name="Ye J."/>
            <person name="Wang L."/>
            <person name="Fang L."/>
            <person name="Lei T."/>
            <person name="Chen C."/>
            <person name="Chen H."/>
            <person name="Xu Z."/>
            <person name="Li H."/>
            <person name="Huang H."/>
            <person name="Zhang F."/>
            <person name="Xu H."/>
            <person name="Li N."/>
            <person name="Zhao C."/>
            <person name="Li S."/>
            <person name="Dong L."/>
            <person name="Huang Y."/>
            <person name="Li L."/>
            <person name="Xi Y."/>
            <person name="Qi Q."/>
            <person name="Li W."/>
            <person name="Zhang B."/>
            <person name="Hu W."/>
            <person name="Zhang Y."/>
            <person name="Tian X."/>
            <person name="Jiao Y."/>
            <person name="Liang X."/>
            <person name="Jin J."/>
            <person name="Gao L."/>
            <person name="Zheng W."/>
            <person name="Hao B."/>
            <person name="Liu S."/>
            <person name="Wang W."/>
            <person name="Yuan L."/>
            <person name="Cao M."/>
            <person name="McDermott J."/>
            <person name="Samudrala R."/>
            <person name="Wang J."/>
            <person name="Wong G.K."/>
            <person name="Yang H."/>
        </authorList>
    </citation>
    <scope>NUCLEOTIDE SEQUENCE [LARGE SCALE GENOMIC DNA]</scope>
</reference>
<dbReference type="PANTHER" id="PTHR31234:SF26">
    <property type="entry name" value="OS07G0524400 PROTEIN"/>
    <property type="match status" value="1"/>
</dbReference>
<dbReference type="Proteomes" id="UP000007752">
    <property type="component" value="Chromosome 7"/>
</dbReference>
<dbReference type="GO" id="GO:0098542">
    <property type="term" value="P:defense response to other organism"/>
    <property type="evidence" value="ECO:0007669"/>
    <property type="project" value="InterPro"/>
</dbReference>
<accession>A3BKH1</accession>
<reference evidence="7" key="2">
    <citation type="submission" date="2008-12" db="EMBL/GenBank/DDBJ databases">
        <title>Improved gene annotation of the rice (Oryza sativa) genomes.</title>
        <authorList>
            <person name="Wang J."/>
            <person name="Li R."/>
            <person name="Fan W."/>
            <person name="Huang Q."/>
            <person name="Zhang J."/>
            <person name="Zhou Y."/>
            <person name="Hu Y."/>
            <person name="Zi S."/>
            <person name="Li J."/>
            <person name="Ni P."/>
            <person name="Zheng H."/>
            <person name="Zhang Y."/>
            <person name="Zhao M."/>
            <person name="Hao Q."/>
            <person name="McDermott J."/>
            <person name="Samudrala R."/>
            <person name="Kristiansen K."/>
            <person name="Wong G.K.-S."/>
        </authorList>
    </citation>
    <scope>NUCLEOTIDE SEQUENCE</scope>
</reference>
<name>A3BKH1_ORYSJ</name>
<evidence type="ECO:0000313" key="7">
    <source>
        <dbReference type="EMBL" id="EAZ40060.1"/>
    </source>
</evidence>
<evidence type="ECO:0000256" key="5">
    <source>
        <dbReference type="SAM" id="Phobius"/>
    </source>
</evidence>
<organism evidence="7">
    <name type="scientific">Oryza sativa subsp. japonica</name>
    <name type="common">Rice</name>
    <dbReference type="NCBI Taxonomy" id="39947"/>
    <lineage>
        <taxon>Eukaryota</taxon>
        <taxon>Viridiplantae</taxon>
        <taxon>Streptophyta</taxon>
        <taxon>Embryophyta</taxon>
        <taxon>Tracheophyta</taxon>
        <taxon>Spermatophyta</taxon>
        <taxon>Magnoliopsida</taxon>
        <taxon>Liliopsida</taxon>
        <taxon>Poales</taxon>
        <taxon>Poaceae</taxon>
        <taxon>BOP clade</taxon>
        <taxon>Oryzoideae</taxon>
        <taxon>Oryzeae</taxon>
        <taxon>Oryzinae</taxon>
        <taxon>Oryza</taxon>
        <taxon>Oryza sativa</taxon>
    </lineage>
</organism>
<dbReference type="HOGENOM" id="CLU_050605_4_1_1"/>
<proteinExistence type="predicted"/>
<keyword evidence="2 5" id="KW-0812">Transmembrane</keyword>
<dbReference type="EMBL" id="CM000144">
    <property type="protein sequence ID" value="EAZ40060.1"/>
    <property type="molecule type" value="Genomic_DNA"/>
</dbReference>
<keyword evidence="4 5" id="KW-0472">Membrane</keyword>
<evidence type="ECO:0000256" key="1">
    <source>
        <dbReference type="ARBA" id="ARBA00004167"/>
    </source>
</evidence>
<evidence type="ECO:0000256" key="3">
    <source>
        <dbReference type="ARBA" id="ARBA00022989"/>
    </source>
</evidence>
<dbReference type="InterPro" id="IPR044839">
    <property type="entry name" value="NDR1-like"/>
</dbReference>